<name>A0A1G2QHM4_9BACT</name>
<organism evidence="2 3">
    <name type="scientific">Candidatus Vogelbacteria bacterium RIFOXYD1_FULL_46_19</name>
    <dbReference type="NCBI Taxonomy" id="1802439"/>
    <lineage>
        <taxon>Bacteria</taxon>
        <taxon>Candidatus Vogeliibacteriota</taxon>
    </lineage>
</organism>
<feature type="transmembrane region" description="Helical" evidence="1">
    <location>
        <begin position="7"/>
        <end position="24"/>
    </location>
</feature>
<gene>
    <name evidence="2" type="ORF">A2589_02675</name>
</gene>
<keyword evidence="1" id="KW-1133">Transmembrane helix</keyword>
<sequence length="215" mass="23533">MKTQTPIIIIILLIVIALFGWGLIRDESSINNPPEINDNSLPPDWTYQSSTICQVDLPLPPQTETYTTDRGEYWRFQENPQSNQFFTHNAVVILQNPELGGSGYIAGAVIVSCQPNTENLSSTELASSYADYLATQGASAPAEAQITLNINRTTRLWGENVVVASLAGGLFNPAEEIFIVATPTTNYVIAKPAHSTDDFVRTTTNQIFEGLKLAN</sequence>
<reference evidence="2 3" key="1">
    <citation type="journal article" date="2016" name="Nat. Commun.">
        <title>Thousands of microbial genomes shed light on interconnected biogeochemical processes in an aquifer system.</title>
        <authorList>
            <person name="Anantharaman K."/>
            <person name="Brown C.T."/>
            <person name="Hug L.A."/>
            <person name="Sharon I."/>
            <person name="Castelle C.J."/>
            <person name="Probst A.J."/>
            <person name="Thomas B.C."/>
            <person name="Singh A."/>
            <person name="Wilkins M.J."/>
            <person name="Karaoz U."/>
            <person name="Brodie E.L."/>
            <person name="Williams K.H."/>
            <person name="Hubbard S.S."/>
            <person name="Banfield J.F."/>
        </authorList>
    </citation>
    <scope>NUCLEOTIDE SEQUENCE [LARGE SCALE GENOMIC DNA]</scope>
</reference>
<evidence type="ECO:0000313" key="3">
    <source>
        <dbReference type="Proteomes" id="UP000177838"/>
    </source>
</evidence>
<protein>
    <recommendedName>
        <fullName evidence="4">PsbP C-terminal domain-containing protein</fullName>
    </recommendedName>
</protein>
<dbReference type="EMBL" id="MHTK01000004">
    <property type="protein sequence ID" value="OHA59918.1"/>
    <property type="molecule type" value="Genomic_DNA"/>
</dbReference>
<proteinExistence type="predicted"/>
<dbReference type="AlphaFoldDB" id="A0A1G2QHM4"/>
<evidence type="ECO:0000256" key="1">
    <source>
        <dbReference type="SAM" id="Phobius"/>
    </source>
</evidence>
<keyword evidence="1" id="KW-0472">Membrane</keyword>
<accession>A0A1G2QHM4</accession>
<keyword evidence="1" id="KW-0812">Transmembrane</keyword>
<dbReference type="STRING" id="1802439.A2589_02675"/>
<evidence type="ECO:0000313" key="2">
    <source>
        <dbReference type="EMBL" id="OHA59918.1"/>
    </source>
</evidence>
<comment type="caution">
    <text evidence="2">The sequence shown here is derived from an EMBL/GenBank/DDBJ whole genome shotgun (WGS) entry which is preliminary data.</text>
</comment>
<evidence type="ECO:0008006" key="4">
    <source>
        <dbReference type="Google" id="ProtNLM"/>
    </source>
</evidence>
<dbReference type="Proteomes" id="UP000177838">
    <property type="component" value="Unassembled WGS sequence"/>
</dbReference>